<evidence type="ECO:0000313" key="2">
    <source>
        <dbReference type="Proteomes" id="UP000181901"/>
    </source>
</evidence>
<reference evidence="1 2" key="1">
    <citation type="submission" date="2015-09" db="EMBL/GenBank/DDBJ databases">
        <title>Genome of Desulfovibrio dechloracetivorans BerOc1, a mercury methylating strain isolated from highly hydrocarbons and metals contaminated coastal sediments.</title>
        <authorList>
            <person name="Goni Urriza M."/>
            <person name="Gassie C."/>
            <person name="Bouchez O."/>
            <person name="Klopp C."/>
            <person name="Ranchou-Peyruse A."/>
            <person name="Remy G."/>
        </authorList>
    </citation>
    <scope>NUCLEOTIDE SEQUENCE [LARGE SCALE GENOMIC DNA]</scope>
    <source>
        <strain evidence="1 2">BerOc1</strain>
    </source>
</reference>
<dbReference type="EMBL" id="LKAQ01000004">
    <property type="protein sequence ID" value="OIQ49719.1"/>
    <property type="molecule type" value="Genomic_DNA"/>
</dbReference>
<sequence>MTAMERQDLQDLLVRIDERVKAIQVAIREINETRHCAGNREKLRLLERLVWGSVAGVATLGGRMLFEVLR</sequence>
<evidence type="ECO:0000313" key="1">
    <source>
        <dbReference type="EMBL" id="OIQ49719.1"/>
    </source>
</evidence>
<dbReference type="AlphaFoldDB" id="A0A1J5N8V4"/>
<proteinExistence type="predicted"/>
<keyword evidence="2" id="KW-1185">Reference proteome</keyword>
<organism evidence="1 2">
    <name type="scientific">Pseudodesulfovibrio hydrargyri</name>
    <dbReference type="NCBI Taxonomy" id="2125990"/>
    <lineage>
        <taxon>Bacteria</taxon>
        <taxon>Pseudomonadati</taxon>
        <taxon>Thermodesulfobacteriota</taxon>
        <taxon>Desulfovibrionia</taxon>
        <taxon>Desulfovibrionales</taxon>
        <taxon>Desulfovibrionaceae</taxon>
    </lineage>
</organism>
<accession>A0A1J5N8V4</accession>
<dbReference type="OrthoDB" id="5460177at2"/>
<protein>
    <submittedName>
        <fullName evidence="1">Uncharacterized protein</fullName>
    </submittedName>
</protein>
<comment type="caution">
    <text evidence="1">The sequence shown here is derived from an EMBL/GenBank/DDBJ whole genome shotgun (WGS) entry which is preliminary data.</text>
</comment>
<gene>
    <name evidence="1" type="ORF">BerOc1_01644</name>
</gene>
<dbReference type="RefSeq" id="WP_071545210.1">
    <property type="nucleotide sequence ID" value="NZ_LKAQ01000004.1"/>
</dbReference>
<name>A0A1J5N8V4_9BACT</name>
<dbReference type="Proteomes" id="UP000181901">
    <property type="component" value="Unassembled WGS sequence"/>
</dbReference>